<dbReference type="Pfam" id="PF01609">
    <property type="entry name" value="DDE_Tnp_1"/>
    <property type="match status" value="1"/>
</dbReference>
<evidence type="ECO:0000313" key="4">
    <source>
        <dbReference type="Proteomes" id="UP000198672"/>
    </source>
</evidence>
<dbReference type="Pfam" id="PF13808">
    <property type="entry name" value="DDE_Tnp_1_assoc"/>
    <property type="match status" value="1"/>
</dbReference>
<dbReference type="Proteomes" id="UP000198672">
    <property type="component" value="Unassembled WGS sequence"/>
</dbReference>
<dbReference type="PANTHER" id="PTHR30298:SF0">
    <property type="entry name" value="PROTEIN YBFL-RELATED"/>
    <property type="match status" value="1"/>
</dbReference>
<dbReference type="GO" id="GO:0003677">
    <property type="term" value="F:DNA binding"/>
    <property type="evidence" value="ECO:0007669"/>
    <property type="project" value="InterPro"/>
</dbReference>
<organism evidence="3 4">
    <name type="scientific">Allochromatium warmingii</name>
    <name type="common">Chromatium warmingii</name>
    <dbReference type="NCBI Taxonomy" id="61595"/>
    <lineage>
        <taxon>Bacteria</taxon>
        <taxon>Pseudomonadati</taxon>
        <taxon>Pseudomonadota</taxon>
        <taxon>Gammaproteobacteria</taxon>
        <taxon>Chromatiales</taxon>
        <taxon>Chromatiaceae</taxon>
        <taxon>Allochromatium</taxon>
    </lineage>
</organism>
<evidence type="ECO:0000259" key="2">
    <source>
        <dbReference type="Pfam" id="PF13808"/>
    </source>
</evidence>
<dbReference type="InterPro" id="IPR032806">
    <property type="entry name" value="YbfD_N"/>
</dbReference>
<dbReference type="AlphaFoldDB" id="A0A1H3HY77"/>
<name>A0A1H3HY77_ALLWA</name>
<dbReference type="InterPro" id="IPR051698">
    <property type="entry name" value="Transposase_11-like"/>
</dbReference>
<keyword evidence="4" id="KW-1185">Reference proteome</keyword>
<dbReference type="STRING" id="61595.SAMN05421644_1382"/>
<feature type="domain" description="H repeat-associated protein N-terminal" evidence="2">
    <location>
        <begin position="11"/>
        <end position="97"/>
    </location>
</feature>
<feature type="domain" description="Transposase IS4-like" evidence="1">
    <location>
        <begin position="108"/>
        <end position="337"/>
    </location>
</feature>
<dbReference type="RefSeq" id="WP_091334611.1">
    <property type="nucleotide sequence ID" value="NZ_FNOW01000038.1"/>
</dbReference>
<evidence type="ECO:0000313" key="3">
    <source>
        <dbReference type="EMBL" id="SDY20443.1"/>
    </source>
</evidence>
<dbReference type="InterPro" id="IPR002559">
    <property type="entry name" value="Transposase_11"/>
</dbReference>
<reference evidence="4" key="1">
    <citation type="submission" date="2016-10" db="EMBL/GenBank/DDBJ databases">
        <authorList>
            <person name="Varghese N."/>
            <person name="Submissions S."/>
        </authorList>
    </citation>
    <scope>NUCLEOTIDE SEQUENCE [LARGE SCALE GENOMIC DNA]</scope>
    <source>
        <strain evidence="4">DSM 173</strain>
    </source>
</reference>
<sequence length="375" mass="41886">MSPKLLDPRPYFADLTDPRRETRNKLHSLHDSLMIVLCAVLSGIEDWVGMETFGKEKEAWLRTFLTLANGIPSHDTLSDVIGRLNPDTFAEAFQAWATAALTGLSGEQVCVDGKTLRGSRDGATPGVHLISAFASRARWVLAQQTVGEKTNEITAIPDLLGLLDLHGATVSLDAMGCQKAIARTLVAGGADYVLALKDNHPTLHAEVTQWLDYETARGALLIEETIDKAHGRLEIRRVVLSERIAWLEDRAGWAGLKAVGRVESTRLIGDHSSTETREFLCSFTELPRFAAAVRQHWSIENQQHWILDVQFGEDACRTRRDHSPQNLAMLRRMALNLLQHNGPPKDSLRQRKLRAALNDNYRMELLLGEHNRKTI</sequence>
<proteinExistence type="predicted"/>
<gene>
    <name evidence="3" type="ORF">SAMN05421644_1382</name>
</gene>
<dbReference type="InterPro" id="IPR047647">
    <property type="entry name" value="ISAs1_transpos"/>
</dbReference>
<dbReference type="GO" id="GO:0006313">
    <property type="term" value="P:DNA transposition"/>
    <property type="evidence" value="ECO:0007669"/>
    <property type="project" value="InterPro"/>
</dbReference>
<protein>
    <submittedName>
        <fullName evidence="3">Predicted transposase YbfD/YdcC associated with H repeats</fullName>
    </submittedName>
</protein>
<dbReference type="NCBIfam" id="NF033564">
    <property type="entry name" value="transpos_ISAs1"/>
    <property type="match status" value="1"/>
</dbReference>
<dbReference type="PANTHER" id="PTHR30298">
    <property type="entry name" value="H REPEAT-ASSOCIATED PREDICTED TRANSPOSASE"/>
    <property type="match status" value="1"/>
</dbReference>
<evidence type="ECO:0000259" key="1">
    <source>
        <dbReference type="Pfam" id="PF01609"/>
    </source>
</evidence>
<dbReference type="EMBL" id="FNOW01000038">
    <property type="protein sequence ID" value="SDY20443.1"/>
    <property type="molecule type" value="Genomic_DNA"/>
</dbReference>
<accession>A0A1H3HY77</accession>
<dbReference type="GO" id="GO:0004803">
    <property type="term" value="F:transposase activity"/>
    <property type="evidence" value="ECO:0007669"/>
    <property type="project" value="InterPro"/>
</dbReference>
<dbReference type="OrthoDB" id="8001376at2"/>